<sequence>MSTLTHDILIIGAGLAGQRAAIEARKQNMDVGIISKVHPVRSHSVAAAGGINAAIGEGDDWKAHFRDTVYGSDFLADQDAVKILCQDAPSRVKEMESWGVVFSRTNKGEIAQRPFGGQSVARTCYASDRTGHMLLHTTYDQLMKTRPTIYSEHYALSLITENNHCAGAVVWDMEKGKIISMRANAVLLATGGYGRAFSVTTNARICTGDGLSLAYNAGLPLEDMEFVQFHPSGMYGKGFLVSEASRGEGAYLLNSKNERFMKKYAPQKMELASRDIIARAIMSEIAHGRGCGSQKDHVYLDVRHLGEKKIIERIPEIRKTVHEQLGMDCVKELIPIIPTAHYSMGGVPTNVHTQVIVDAHNNPFPGLYAAGEVSCLSVHGANRLGGNSLLETIVFGRIAGQKMAEHVRENTRNKGSVDFSHHEEKARARVDELLTSVKGTKSHVLRTKLQQLMMENVGVYRSKTGLTSAQRAWKKLSTESKAIHVEDKSPTFNMDLIHALECQNLVTFSQSIIASALARTETRGSHARTDYPARNDQKWLKHSMAVQHGENVQLFYKPVIIAGYAPEARHY</sequence>
<dbReference type="InterPro" id="IPR003953">
    <property type="entry name" value="FAD-dep_OxRdtase_2_FAD-bd"/>
</dbReference>
<dbReference type="GO" id="GO:0022900">
    <property type="term" value="P:electron transport chain"/>
    <property type="evidence" value="ECO:0007669"/>
    <property type="project" value="InterPro"/>
</dbReference>
<keyword evidence="7" id="KW-0274">FAD</keyword>
<evidence type="ECO:0000256" key="8">
    <source>
        <dbReference type="ARBA" id="ARBA00022982"/>
    </source>
</evidence>
<protein>
    <recommendedName>
        <fullName evidence="4">succinate dehydrogenase</fullName>
        <ecNumber evidence="4">1.3.5.1</ecNumber>
    </recommendedName>
</protein>
<dbReference type="PIRSF" id="PIRSF000171">
    <property type="entry name" value="SDHA_APRA_LASPO"/>
    <property type="match status" value="1"/>
</dbReference>
<dbReference type="SUPFAM" id="SSF56425">
    <property type="entry name" value="Succinate dehydrogenase/fumarate reductase flavoprotein, catalytic domain"/>
    <property type="match status" value="1"/>
</dbReference>
<dbReference type="InterPro" id="IPR037099">
    <property type="entry name" value="Fum_R/Succ_DH_flav-like_C_sf"/>
</dbReference>
<evidence type="ECO:0000256" key="5">
    <source>
        <dbReference type="ARBA" id="ARBA00022448"/>
    </source>
</evidence>
<dbReference type="PANTHER" id="PTHR11632:SF51">
    <property type="entry name" value="SUCCINATE DEHYDROGENASE [UBIQUINONE] FLAVOPROTEIN SUBUNIT, MITOCHONDRIAL"/>
    <property type="match status" value="1"/>
</dbReference>
<evidence type="ECO:0000256" key="2">
    <source>
        <dbReference type="ARBA" id="ARBA00004170"/>
    </source>
</evidence>
<feature type="active site" description="Proton acceptor" evidence="11">
    <location>
        <position position="274"/>
    </location>
</feature>
<dbReference type="Gene3D" id="3.50.50.60">
    <property type="entry name" value="FAD/NAD(P)-binding domain"/>
    <property type="match status" value="1"/>
</dbReference>
<dbReference type="InterPro" id="IPR030664">
    <property type="entry name" value="SdhA/FrdA/AprA"/>
</dbReference>
<keyword evidence="8" id="KW-0249">Electron transport</keyword>
<dbReference type="InterPro" id="IPR036188">
    <property type="entry name" value="FAD/NAD-bd_sf"/>
</dbReference>
<dbReference type="PROSITE" id="PS00504">
    <property type="entry name" value="FRD_SDH_FAD_BINDING"/>
    <property type="match status" value="1"/>
</dbReference>
<keyword evidence="6" id="KW-0285">Flavoprotein</keyword>
<dbReference type="InterPro" id="IPR015939">
    <property type="entry name" value="Fum_Rdtase/Succ_DH_flav-like_C"/>
</dbReference>
<proteinExistence type="inferred from homology"/>
<keyword evidence="5" id="KW-0813">Transport</keyword>
<dbReference type="InterPro" id="IPR027477">
    <property type="entry name" value="Succ_DH/fumarate_Rdtase_cat_sf"/>
</dbReference>
<dbReference type="SUPFAM" id="SSF46977">
    <property type="entry name" value="Succinate dehydrogenase/fumarate reductase flavoprotein C-terminal domain"/>
    <property type="match status" value="1"/>
</dbReference>
<dbReference type="GO" id="GO:0005886">
    <property type="term" value="C:plasma membrane"/>
    <property type="evidence" value="ECO:0007669"/>
    <property type="project" value="TreeGrafter"/>
</dbReference>
<dbReference type="EMBL" id="VGJJ01000004">
    <property type="protein sequence ID" value="MBM3281909.1"/>
    <property type="molecule type" value="Genomic_DNA"/>
</dbReference>
<dbReference type="NCBIfam" id="TIGR01812">
    <property type="entry name" value="sdhA_frdA_Gneg"/>
    <property type="match status" value="1"/>
</dbReference>
<dbReference type="Proteomes" id="UP000774699">
    <property type="component" value="Unassembled WGS sequence"/>
</dbReference>
<dbReference type="PRINTS" id="PR00411">
    <property type="entry name" value="PNDRDTASEI"/>
</dbReference>
<evidence type="ECO:0000256" key="7">
    <source>
        <dbReference type="ARBA" id="ARBA00022827"/>
    </source>
</evidence>
<dbReference type="SUPFAM" id="SSF51905">
    <property type="entry name" value="FAD/NAD(P)-binding domain"/>
    <property type="match status" value="1"/>
</dbReference>
<accession>A0A8T4C5Y4</accession>
<evidence type="ECO:0000259" key="13">
    <source>
        <dbReference type="Pfam" id="PF02910"/>
    </source>
</evidence>
<dbReference type="Gene3D" id="1.20.58.100">
    <property type="entry name" value="Fumarate reductase/succinate dehydrogenase flavoprotein-like, C-terminal domain"/>
    <property type="match status" value="1"/>
</dbReference>
<comment type="cofactor">
    <cofactor evidence="1">
        <name>FAD</name>
        <dbReference type="ChEBI" id="CHEBI:57692"/>
    </cofactor>
</comment>
<dbReference type="Gene3D" id="3.90.700.10">
    <property type="entry name" value="Succinate dehydrogenase/fumarate reductase flavoprotein, catalytic domain"/>
    <property type="match status" value="1"/>
</dbReference>
<organism evidence="14 15">
    <name type="scientific">Candidatus Iainarchaeum sp</name>
    <dbReference type="NCBI Taxonomy" id="3101447"/>
    <lineage>
        <taxon>Archaea</taxon>
        <taxon>Candidatus Iainarchaeota</taxon>
        <taxon>Candidatus Iainarchaeia</taxon>
        <taxon>Candidatus Iainarchaeales</taxon>
        <taxon>Candidatus Iainarchaeaceae</taxon>
        <taxon>Candidatus Iainarchaeum</taxon>
    </lineage>
</organism>
<dbReference type="GO" id="GO:0050660">
    <property type="term" value="F:flavin adenine dinucleotide binding"/>
    <property type="evidence" value="ECO:0007669"/>
    <property type="project" value="InterPro"/>
</dbReference>
<dbReference type="InterPro" id="IPR014006">
    <property type="entry name" value="Succ_Dhase_FrdA_Gneg"/>
</dbReference>
<evidence type="ECO:0000256" key="9">
    <source>
        <dbReference type="ARBA" id="ARBA00023002"/>
    </source>
</evidence>
<comment type="similarity">
    <text evidence="3">Belongs to the FAD-dependent oxidoreductase 2 family. FRD/SDH subfamily.</text>
</comment>
<feature type="domain" description="Fumarate reductase/succinate dehydrogenase flavoprotein-like C-terminal" evidence="13">
    <location>
        <begin position="446"/>
        <end position="571"/>
    </location>
</feature>
<dbReference type="AlphaFoldDB" id="A0A8T4C5Y4"/>
<evidence type="ECO:0000313" key="14">
    <source>
        <dbReference type="EMBL" id="MBM3281909.1"/>
    </source>
</evidence>
<evidence type="ECO:0000256" key="1">
    <source>
        <dbReference type="ARBA" id="ARBA00001974"/>
    </source>
</evidence>
<evidence type="ECO:0000313" key="15">
    <source>
        <dbReference type="Proteomes" id="UP000774699"/>
    </source>
</evidence>
<dbReference type="EC" id="1.3.5.1" evidence="4"/>
<dbReference type="GO" id="GO:0008177">
    <property type="term" value="F:succinate dehydrogenase (quinone) activity"/>
    <property type="evidence" value="ECO:0007669"/>
    <property type="project" value="UniProtKB-EC"/>
</dbReference>
<evidence type="ECO:0000256" key="11">
    <source>
        <dbReference type="PIRSR" id="PIRSR000171-1"/>
    </source>
</evidence>
<dbReference type="GO" id="GO:0009055">
    <property type="term" value="F:electron transfer activity"/>
    <property type="evidence" value="ECO:0007669"/>
    <property type="project" value="TreeGrafter"/>
</dbReference>
<reference evidence="14" key="1">
    <citation type="submission" date="2019-03" db="EMBL/GenBank/DDBJ databases">
        <title>Lake Tanganyika Metagenome-Assembled Genomes (MAGs).</title>
        <authorList>
            <person name="Tran P."/>
        </authorList>
    </citation>
    <scope>NUCLEOTIDE SEQUENCE</scope>
    <source>
        <strain evidence="14">M_DeepCast_50m_m2_156</strain>
    </source>
</reference>
<dbReference type="FunFam" id="3.90.700.10:FF:000001">
    <property type="entry name" value="Mitochondrial succinate dehydrogenase flavoprotein subunit"/>
    <property type="match status" value="1"/>
</dbReference>
<evidence type="ECO:0000259" key="12">
    <source>
        <dbReference type="Pfam" id="PF00890"/>
    </source>
</evidence>
<keyword evidence="9" id="KW-0560">Oxidoreductase</keyword>
<keyword evidence="10" id="KW-0472">Membrane</keyword>
<evidence type="ECO:0000256" key="6">
    <source>
        <dbReference type="ARBA" id="ARBA00022630"/>
    </source>
</evidence>
<comment type="caution">
    <text evidence="14">The sequence shown here is derived from an EMBL/GenBank/DDBJ whole genome shotgun (WGS) entry which is preliminary data.</text>
</comment>
<dbReference type="InterPro" id="IPR003952">
    <property type="entry name" value="FRD_SDH_FAD_BS"/>
</dbReference>
<name>A0A8T4C5Y4_9ARCH</name>
<evidence type="ECO:0000256" key="10">
    <source>
        <dbReference type="ARBA" id="ARBA00023136"/>
    </source>
</evidence>
<dbReference type="Pfam" id="PF02910">
    <property type="entry name" value="Succ_DH_flav_C"/>
    <property type="match status" value="1"/>
</dbReference>
<evidence type="ECO:0000256" key="3">
    <source>
        <dbReference type="ARBA" id="ARBA00008040"/>
    </source>
</evidence>
<gene>
    <name evidence="14" type="ORF">FJY86_01025</name>
</gene>
<dbReference type="Gene3D" id="4.10.80.40">
    <property type="entry name" value="succinate dehydrogenase protein domain"/>
    <property type="match status" value="1"/>
</dbReference>
<feature type="domain" description="FAD-dependent oxidoreductase 2 FAD-binding" evidence="12">
    <location>
        <begin position="7"/>
        <end position="389"/>
    </location>
</feature>
<dbReference type="Pfam" id="PF00890">
    <property type="entry name" value="FAD_binding_2"/>
    <property type="match status" value="1"/>
</dbReference>
<dbReference type="GO" id="GO:0009061">
    <property type="term" value="P:anaerobic respiration"/>
    <property type="evidence" value="ECO:0007669"/>
    <property type="project" value="TreeGrafter"/>
</dbReference>
<comment type="subcellular location">
    <subcellularLocation>
        <location evidence="2">Membrane</location>
        <topology evidence="2">Peripheral membrane protein</topology>
    </subcellularLocation>
</comment>
<dbReference type="PANTHER" id="PTHR11632">
    <property type="entry name" value="SUCCINATE DEHYDROGENASE 2 FLAVOPROTEIN SUBUNIT"/>
    <property type="match status" value="1"/>
</dbReference>
<evidence type="ECO:0000256" key="4">
    <source>
        <dbReference type="ARBA" id="ARBA00012792"/>
    </source>
</evidence>